<feature type="transmembrane region" description="Helical" evidence="1">
    <location>
        <begin position="142"/>
        <end position="170"/>
    </location>
</feature>
<evidence type="ECO:0000313" key="2">
    <source>
        <dbReference type="EMBL" id="PFK45568.1"/>
    </source>
</evidence>
<accession>A0A2B0MHB6</accession>
<dbReference type="AlphaFoldDB" id="A0A2B0MHB6"/>
<dbReference type="Proteomes" id="UP000242656">
    <property type="component" value="Unassembled WGS sequence"/>
</dbReference>
<comment type="caution">
    <text evidence="2">The sequence shown here is derived from an EMBL/GenBank/DDBJ whole genome shotgun (WGS) entry which is preliminary data.</text>
</comment>
<proteinExistence type="predicted"/>
<dbReference type="EMBL" id="NUWN01000025">
    <property type="protein sequence ID" value="PFK45568.1"/>
    <property type="molecule type" value="Genomic_DNA"/>
</dbReference>
<keyword evidence="1" id="KW-0472">Membrane</keyword>
<evidence type="ECO:0000313" key="3">
    <source>
        <dbReference type="Proteomes" id="UP000242656"/>
    </source>
</evidence>
<feature type="transmembrane region" description="Helical" evidence="1">
    <location>
        <begin position="236"/>
        <end position="257"/>
    </location>
</feature>
<feature type="transmembrane region" description="Helical" evidence="1">
    <location>
        <begin position="91"/>
        <end position="122"/>
    </location>
</feature>
<keyword evidence="1" id="KW-1133">Transmembrane helix</keyword>
<sequence>MSQTLRHLYNCNKKKIWFIYFGFITISLILLFNIKGCTGERLSIRQDIALILFILLFCIVTFSIFLLAISSFRRVVRGSMIRYAAISSRKYIYAHLLLFVIMFTLLSVIGIIFVHFLSINIYENKANGEVQQAINSLYNYGLFHHLFSIFLWNIDLVSTLVSLYFIIVVVKLFNLKSSLNKMLFIIFFVIFGGIQFVITNMLDKINGYIFSIKNVGVIDKNGFFETSFYSSDASNISYLIFSLLSIFLLVVITSHIIDKKLEV</sequence>
<feature type="transmembrane region" description="Helical" evidence="1">
    <location>
        <begin position="182"/>
        <end position="202"/>
    </location>
</feature>
<protein>
    <submittedName>
        <fullName evidence="2">ABC transporter permease</fullName>
    </submittedName>
</protein>
<feature type="transmembrane region" description="Helical" evidence="1">
    <location>
        <begin position="16"/>
        <end position="36"/>
    </location>
</feature>
<feature type="transmembrane region" description="Helical" evidence="1">
    <location>
        <begin position="48"/>
        <end position="70"/>
    </location>
</feature>
<evidence type="ECO:0000256" key="1">
    <source>
        <dbReference type="SAM" id="Phobius"/>
    </source>
</evidence>
<name>A0A2B0MHB6_BACCE</name>
<dbReference type="RefSeq" id="WP_098490401.1">
    <property type="nucleotide sequence ID" value="NZ_NUWN01000025.1"/>
</dbReference>
<keyword evidence="1" id="KW-0812">Transmembrane</keyword>
<organism evidence="2 3">
    <name type="scientific">Bacillus cereus</name>
    <dbReference type="NCBI Taxonomy" id="1396"/>
    <lineage>
        <taxon>Bacteria</taxon>
        <taxon>Bacillati</taxon>
        <taxon>Bacillota</taxon>
        <taxon>Bacilli</taxon>
        <taxon>Bacillales</taxon>
        <taxon>Bacillaceae</taxon>
        <taxon>Bacillus</taxon>
        <taxon>Bacillus cereus group</taxon>
    </lineage>
</organism>
<gene>
    <name evidence="2" type="ORF">COI93_08235</name>
</gene>
<reference evidence="2 3" key="1">
    <citation type="submission" date="2017-09" db="EMBL/GenBank/DDBJ databases">
        <title>Large-scale bioinformatics analysis of Bacillus genomes uncovers conserved roles of natural products in bacterial physiology.</title>
        <authorList>
            <consortium name="Agbiome Team Llc"/>
            <person name="Bleich R.M."/>
            <person name="Grubbs K.J."/>
            <person name="Santa Maria K.C."/>
            <person name="Allen S.E."/>
            <person name="Farag S."/>
            <person name="Shank E.A."/>
            <person name="Bowers A."/>
        </authorList>
    </citation>
    <scope>NUCLEOTIDE SEQUENCE [LARGE SCALE GENOMIC DNA]</scope>
    <source>
        <strain evidence="2 3">AFS083043</strain>
    </source>
</reference>